<dbReference type="Pfam" id="PF13855">
    <property type="entry name" value="LRR_8"/>
    <property type="match status" value="1"/>
</dbReference>
<dbReference type="InterPro" id="IPR001245">
    <property type="entry name" value="Ser-Thr/Tyr_kinase_cat_dom"/>
</dbReference>
<keyword evidence="5" id="KW-0808">Transferase</keyword>
<feature type="binding site" evidence="3">
    <location>
        <position position="252"/>
    </location>
    <ligand>
        <name>ATP</name>
        <dbReference type="ChEBI" id="CHEBI:30616"/>
    </ligand>
</feature>
<dbReference type="InterPro" id="IPR050216">
    <property type="entry name" value="LRR_domain-containing"/>
</dbReference>
<keyword evidence="2" id="KW-0677">Repeat</keyword>
<dbReference type="GO" id="GO:0004674">
    <property type="term" value="F:protein serine/threonine kinase activity"/>
    <property type="evidence" value="ECO:0007669"/>
    <property type="project" value="UniProtKB-KW"/>
</dbReference>
<dbReference type="PANTHER" id="PTHR48051:SF1">
    <property type="entry name" value="RAS SUPPRESSOR PROTEIN 1"/>
    <property type="match status" value="1"/>
</dbReference>
<reference evidence="5 6" key="1">
    <citation type="journal article" date="2018" name="Mycol. Prog.">
        <title>Coniella lustricola, a new species from submerged detritus.</title>
        <authorList>
            <person name="Raudabaugh D.B."/>
            <person name="Iturriaga T."/>
            <person name="Carver A."/>
            <person name="Mondo S."/>
            <person name="Pangilinan J."/>
            <person name="Lipzen A."/>
            <person name="He G."/>
            <person name="Amirebrahimi M."/>
            <person name="Grigoriev I.V."/>
            <person name="Miller A.N."/>
        </authorList>
    </citation>
    <scope>NUCLEOTIDE SEQUENCE [LARGE SCALE GENOMIC DNA]</scope>
    <source>
        <strain evidence="5 6">B22-T-1</strain>
    </source>
</reference>
<dbReference type="Gene3D" id="3.30.200.20">
    <property type="entry name" value="Phosphorylase Kinase, domain 1"/>
    <property type="match status" value="1"/>
</dbReference>
<dbReference type="InterPro" id="IPR011009">
    <property type="entry name" value="Kinase-like_dom_sf"/>
</dbReference>
<dbReference type="PROSITE" id="PS50011">
    <property type="entry name" value="PROTEIN_KINASE_DOM"/>
    <property type="match status" value="1"/>
</dbReference>
<evidence type="ECO:0000259" key="4">
    <source>
        <dbReference type="PROSITE" id="PS50011"/>
    </source>
</evidence>
<evidence type="ECO:0000313" key="6">
    <source>
        <dbReference type="Proteomes" id="UP000241462"/>
    </source>
</evidence>
<dbReference type="STRING" id="2025994.A0A2T3AAX9"/>
<proteinExistence type="predicted"/>
<keyword evidence="6" id="KW-1185">Reference proteome</keyword>
<dbReference type="InterPro" id="IPR017441">
    <property type="entry name" value="Protein_kinase_ATP_BS"/>
</dbReference>
<protein>
    <submittedName>
        <fullName evidence="5">Serine/threonine protein kinase</fullName>
    </submittedName>
</protein>
<dbReference type="SUPFAM" id="SSF52058">
    <property type="entry name" value="L domain-like"/>
    <property type="match status" value="1"/>
</dbReference>
<organism evidence="5 6">
    <name type="scientific">Coniella lustricola</name>
    <dbReference type="NCBI Taxonomy" id="2025994"/>
    <lineage>
        <taxon>Eukaryota</taxon>
        <taxon>Fungi</taxon>
        <taxon>Dikarya</taxon>
        <taxon>Ascomycota</taxon>
        <taxon>Pezizomycotina</taxon>
        <taxon>Sordariomycetes</taxon>
        <taxon>Sordariomycetidae</taxon>
        <taxon>Diaporthales</taxon>
        <taxon>Schizoparmaceae</taxon>
        <taxon>Coniella</taxon>
    </lineage>
</organism>
<keyword evidence="5" id="KW-0418">Kinase</keyword>
<evidence type="ECO:0000256" key="1">
    <source>
        <dbReference type="ARBA" id="ARBA00022614"/>
    </source>
</evidence>
<dbReference type="GO" id="GO:0005737">
    <property type="term" value="C:cytoplasm"/>
    <property type="evidence" value="ECO:0007669"/>
    <property type="project" value="TreeGrafter"/>
</dbReference>
<dbReference type="InterPro" id="IPR001611">
    <property type="entry name" value="Leu-rich_rpt"/>
</dbReference>
<dbReference type="PANTHER" id="PTHR48051">
    <property type="match status" value="1"/>
</dbReference>
<evidence type="ECO:0000313" key="5">
    <source>
        <dbReference type="EMBL" id="PSR89011.1"/>
    </source>
</evidence>
<dbReference type="InterPro" id="IPR000719">
    <property type="entry name" value="Prot_kinase_dom"/>
</dbReference>
<dbReference type="Gene3D" id="1.10.510.10">
    <property type="entry name" value="Transferase(Phosphotransferase) domain 1"/>
    <property type="match status" value="1"/>
</dbReference>
<dbReference type="Pfam" id="PF07714">
    <property type="entry name" value="PK_Tyr_Ser-Thr"/>
    <property type="match status" value="1"/>
</dbReference>
<keyword evidence="1" id="KW-0433">Leucine-rich repeat</keyword>
<dbReference type="EMBL" id="KZ678422">
    <property type="protein sequence ID" value="PSR89011.1"/>
    <property type="molecule type" value="Genomic_DNA"/>
</dbReference>
<dbReference type="PROSITE" id="PS00107">
    <property type="entry name" value="PROTEIN_KINASE_ATP"/>
    <property type="match status" value="1"/>
</dbReference>
<feature type="domain" description="Protein kinase" evidence="4">
    <location>
        <begin position="220"/>
        <end position="463"/>
    </location>
</feature>
<dbReference type="GO" id="GO:0005524">
    <property type="term" value="F:ATP binding"/>
    <property type="evidence" value="ECO:0007669"/>
    <property type="project" value="UniProtKB-UniRule"/>
</dbReference>
<dbReference type="InterPro" id="IPR032675">
    <property type="entry name" value="LRR_dom_sf"/>
</dbReference>
<keyword evidence="3" id="KW-0547">Nucleotide-binding</keyword>
<dbReference type="Proteomes" id="UP000241462">
    <property type="component" value="Unassembled WGS sequence"/>
</dbReference>
<dbReference type="AlphaFoldDB" id="A0A2T3AAX9"/>
<dbReference type="Gene3D" id="3.80.10.10">
    <property type="entry name" value="Ribonuclease Inhibitor"/>
    <property type="match status" value="1"/>
</dbReference>
<dbReference type="OrthoDB" id="1668230at2759"/>
<sequence length="463" mass="49913">MHDLETLQNGGYKGEEVTSLKLTCPLDTFPLDIFDLGATVVRLDLSGTGLSSLPSAFGTKLPSLKIAFFSQCRFTTFPAELAHCPRLEMVAFRGNCMAHVPENALPPRLRWLILTDNKLQTLPRSIGACARLQKCMLAGNQLETLPQEMQACKKLGLLRLSSNKFNSIPEWLFEMPELAFLSLAGNPCSSRPLASPDSALSSKHGGTRIGSLARVAWSDLEVQETLGQGASGVILKGLWRTDSTTTLEVAIKLFKGALTSDGTPLDEMAACIAAGQHENIIDVLGQIQGHPDEANGSFQGGLVMQLIPPHYSTLGLPPSMDTCTRDTYPLDAVLSFEKALRILADVAAAAAHLHSKGLAHGDLYAHNVLASGEGHALLGDFGAATVHNRVTSSRFEQLEVLAFAHLIEDMLALVPRDGRSEQIVRLYDMHQRASAADVSSRPCFKEIASELGSLRGKPSLRAN</sequence>
<evidence type="ECO:0000256" key="3">
    <source>
        <dbReference type="PROSITE-ProRule" id="PRU10141"/>
    </source>
</evidence>
<gene>
    <name evidence="5" type="ORF">BD289DRAFT_366454</name>
</gene>
<dbReference type="SUPFAM" id="SSF56112">
    <property type="entry name" value="Protein kinase-like (PK-like)"/>
    <property type="match status" value="1"/>
</dbReference>
<evidence type="ECO:0000256" key="2">
    <source>
        <dbReference type="ARBA" id="ARBA00022737"/>
    </source>
</evidence>
<accession>A0A2T3AAX9</accession>
<dbReference type="InParanoid" id="A0A2T3AAX9"/>
<keyword evidence="3" id="KW-0067">ATP-binding</keyword>
<keyword evidence="5" id="KW-0723">Serine/threonine-protein kinase</keyword>
<name>A0A2T3AAX9_9PEZI</name>